<keyword evidence="3" id="KW-1185">Reference proteome</keyword>
<sequence>MTSGARKNEPTARIRQRATENGNLAGAARARFFGARATSRIHELISSFTGARRGSKETHGGDLASAQRWRAAGKKRPPLHHDHNGTPSVTRDGPSEDEWQARLGWGGTKERRMGDGEALKGGLNRGLEEKEAVGVDAEVVRSHDRHPGFGYKRRGPWMTMAMSPKRRCKVWRRAEARRSPRQAE</sequence>
<dbReference type="AlphaFoldDB" id="A0A0E0QS17"/>
<evidence type="ECO:0000313" key="3">
    <source>
        <dbReference type="Proteomes" id="UP000008022"/>
    </source>
</evidence>
<feature type="compositionally biased region" description="Basic and acidic residues" evidence="1">
    <location>
        <begin position="1"/>
        <end position="12"/>
    </location>
</feature>
<evidence type="ECO:0000313" key="2">
    <source>
        <dbReference type="EnsemblPlants" id="ORUFI09G12790.1"/>
    </source>
</evidence>
<dbReference type="HOGENOM" id="CLU_126249_0_0_1"/>
<name>A0A0E0QS17_ORYRU</name>
<dbReference type="Proteomes" id="UP000008022">
    <property type="component" value="Unassembled WGS sequence"/>
</dbReference>
<accession>A0A0E0QS17</accession>
<protein>
    <submittedName>
        <fullName evidence="2">Uncharacterized protein</fullName>
    </submittedName>
</protein>
<reference evidence="2" key="2">
    <citation type="submission" date="2015-06" db="UniProtKB">
        <authorList>
            <consortium name="EnsemblPlants"/>
        </authorList>
    </citation>
    <scope>IDENTIFICATION</scope>
</reference>
<reference evidence="3" key="1">
    <citation type="submission" date="2013-06" db="EMBL/GenBank/DDBJ databases">
        <authorList>
            <person name="Zhao Q."/>
        </authorList>
    </citation>
    <scope>NUCLEOTIDE SEQUENCE</scope>
    <source>
        <strain evidence="3">cv. W1943</strain>
    </source>
</reference>
<organism evidence="2 3">
    <name type="scientific">Oryza rufipogon</name>
    <name type="common">Brownbeard rice</name>
    <name type="synonym">Asian wild rice</name>
    <dbReference type="NCBI Taxonomy" id="4529"/>
    <lineage>
        <taxon>Eukaryota</taxon>
        <taxon>Viridiplantae</taxon>
        <taxon>Streptophyta</taxon>
        <taxon>Embryophyta</taxon>
        <taxon>Tracheophyta</taxon>
        <taxon>Spermatophyta</taxon>
        <taxon>Magnoliopsida</taxon>
        <taxon>Liliopsida</taxon>
        <taxon>Poales</taxon>
        <taxon>Poaceae</taxon>
        <taxon>BOP clade</taxon>
        <taxon>Oryzoideae</taxon>
        <taxon>Oryzeae</taxon>
        <taxon>Oryzinae</taxon>
        <taxon>Oryza</taxon>
    </lineage>
</organism>
<dbReference type="EnsemblPlants" id="ORUFI09G12790.1">
    <property type="protein sequence ID" value="ORUFI09G12790.1"/>
    <property type="gene ID" value="ORUFI09G12790"/>
</dbReference>
<feature type="region of interest" description="Disordered" evidence="1">
    <location>
        <begin position="50"/>
        <end position="116"/>
    </location>
</feature>
<proteinExistence type="predicted"/>
<dbReference type="Gramene" id="ORUFI09G12790.1">
    <property type="protein sequence ID" value="ORUFI09G12790.1"/>
    <property type="gene ID" value="ORUFI09G12790"/>
</dbReference>
<feature type="region of interest" description="Disordered" evidence="1">
    <location>
        <begin position="1"/>
        <end position="24"/>
    </location>
</feature>
<dbReference type="OMA" id="RRCKVWR"/>
<evidence type="ECO:0000256" key="1">
    <source>
        <dbReference type="SAM" id="MobiDB-lite"/>
    </source>
</evidence>